<reference evidence="7 9" key="1">
    <citation type="journal article" date="2014" name="Genome Announc.">
        <title>Draft Genome Sequence of Bacillus alcalophilus AV1934, a Classic Alkaliphile Isolated from Human Feces in 1934.</title>
        <authorList>
            <person name="Attie O."/>
            <person name="Jayaprakash A."/>
            <person name="Shah H."/>
            <person name="Paulsen I.T."/>
            <person name="Morino M."/>
            <person name="Takahashi Y."/>
            <person name="Narumi I."/>
            <person name="Sachidanandam R."/>
            <person name="Satoh K."/>
            <person name="Ito M."/>
            <person name="Krulwich T.A."/>
        </authorList>
    </citation>
    <scope>NUCLEOTIDE SEQUENCE [LARGE SCALE GENOMIC DNA]</scope>
    <source>
        <strain evidence="7 9">AV1934</strain>
    </source>
</reference>
<dbReference type="InterPro" id="IPR016039">
    <property type="entry name" value="Thiolase-like"/>
</dbReference>
<dbReference type="Pfam" id="PF00195">
    <property type="entry name" value="Chal_sti_synt_N"/>
    <property type="match status" value="1"/>
</dbReference>
<dbReference type="Pfam" id="PF02797">
    <property type="entry name" value="Chal_sti_synt_C"/>
    <property type="match status" value="1"/>
</dbReference>
<dbReference type="PANTHER" id="PTHR11877">
    <property type="entry name" value="HYDROXYMETHYLGLUTARYL-COA SYNTHASE"/>
    <property type="match status" value="1"/>
</dbReference>
<dbReference type="Gene3D" id="3.40.47.10">
    <property type="match status" value="2"/>
</dbReference>
<evidence type="ECO:0000259" key="5">
    <source>
        <dbReference type="Pfam" id="PF00195"/>
    </source>
</evidence>
<dbReference type="GO" id="GO:0016747">
    <property type="term" value="F:acyltransferase activity, transferring groups other than amino-acyl groups"/>
    <property type="evidence" value="ECO:0007669"/>
    <property type="project" value="InterPro"/>
</dbReference>
<keyword evidence="2" id="KW-0808">Transferase</keyword>
<feature type="domain" description="Chalcone/stilbene synthase C-terminal" evidence="6">
    <location>
        <begin position="225"/>
        <end position="360"/>
    </location>
</feature>
<dbReference type="eggNOG" id="COG3424">
    <property type="taxonomic scope" value="Bacteria"/>
</dbReference>
<name>A0A094YTW6_ALKAL</name>
<keyword evidence="3" id="KW-0012">Acyltransferase</keyword>
<evidence type="ECO:0000313" key="7">
    <source>
        <dbReference type="EMBL" id="KGA96922.1"/>
    </source>
</evidence>
<accession>A0A094YTW6</accession>
<comment type="caution">
    <text evidence="7">The sequence shown here is derived from an EMBL/GenBank/DDBJ whole genome shotgun (WGS) entry which is preliminary data.</text>
</comment>
<comment type="similarity">
    <text evidence="1">Belongs to the thiolase-like superfamily. Chalcone/stilbene synthases family.</text>
</comment>
<keyword evidence="9" id="KW-1185">Reference proteome</keyword>
<evidence type="ECO:0000256" key="2">
    <source>
        <dbReference type="ARBA" id="ARBA00022679"/>
    </source>
</evidence>
<dbReference type="Proteomes" id="UP000002754">
    <property type="component" value="Unassembled WGS sequence"/>
</dbReference>
<dbReference type="Proteomes" id="UP000297014">
    <property type="component" value="Unassembled WGS sequence"/>
</dbReference>
<evidence type="ECO:0000313" key="10">
    <source>
        <dbReference type="Proteomes" id="UP000297014"/>
    </source>
</evidence>
<evidence type="ECO:0000259" key="6">
    <source>
        <dbReference type="Pfam" id="PF02797"/>
    </source>
</evidence>
<feature type="domain" description="Chalcone/stilbene synthase N-terminal" evidence="5">
    <location>
        <begin position="5"/>
        <end position="204"/>
    </location>
</feature>
<dbReference type="InterPro" id="IPR011141">
    <property type="entry name" value="Polyketide_synthase_type-III"/>
</dbReference>
<organism evidence="7 9">
    <name type="scientific">Alkalihalobacillus alcalophilus ATCC 27647 = CGMCC 1.3604</name>
    <dbReference type="NCBI Taxonomy" id="1218173"/>
    <lineage>
        <taxon>Bacteria</taxon>
        <taxon>Bacillati</taxon>
        <taxon>Bacillota</taxon>
        <taxon>Bacilli</taxon>
        <taxon>Bacillales</taxon>
        <taxon>Bacillaceae</taxon>
        <taxon>Alkalihalobacillus</taxon>
    </lineage>
</organism>
<feature type="active site" description="Acyl-thioester intermediate" evidence="4">
    <location>
        <position position="144"/>
    </location>
</feature>
<dbReference type="AlphaFoldDB" id="A0A094YTW6"/>
<dbReference type="SUPFAM" id="SSF53901">
    <property type="entry name" value="Thiolase-like"/>
    <property type="match status" value="2"/>
</dbReference>
<dbReference type="PANTHER" id="PTHR11877:SF99">
    <property type="entry name" value="1,3,6,8-TETRAHYDROXYNAPHTHALENE SYNTHASE"/>
    <property type="match status" value="1"/>
</dbReference>
<evidence type="ECO:0000313" key="8">
    <source>
        <dbReference type="EMBL" id="THG89409.1"/>
    </source>
</evidence>
<sequence>MVSILSVGTFRPPNRLTQDLTMEFAKELFSESFSDINRLLPVFKNGQIDERHFAVPIEWFEESHTLQERNDLYIELATEFGVEAIKTCLQNEAFLKEPIEEKEIDAIVLVTSSGMSTPSLDARIMNQMSFSPHTKRIPLWGLGCAGGAIGISRAFEYARAYPEQNVLVCCIELCSLTFQKNDRSKSNLIGASLFADGVACALVCGEHSSLTQNAKRPLRPMVTATHSTLMPDSEEIMGWDVKDTGLHVVFSRDIPSVVENWFKPNVEGFLHEHGLEIGQIDSFVAHPGGKKVLDAYEASLSIPTTLTEEARDVLRMNGNMSSPTVLYVLEECMKKERQSGDIGLMAALGPGFCSELVLLKWEGVH</sequence>
<dbReference type="RefSeq" id="WP_004427206.1">
    <property type="nucleotide sequence ID" value="NZ_ALPT02000042.1"/>
</dbReference>
<dbReference type="InterPro" id="IPR012328">
    <property type="entry name" value="Chalcone/stilbene_synt_C"/>
</dbReference>
<evidence type="ECO:0000256" key="1">
    <source>
        <dbReference type="ARBA" id="ARBA00005531"/>
    </source>
</evidence>
<proteinExistence type="inferred from homology"/>
<dbReference type="InterPro" id="IPR001099">
    <property type="entry name" value="Chalcone/stilbene_synt_N"/>
</dbReference>
<dbReference type="PIRSF" id="PIRSF000451">
    <property type="entry name" value="PKS_III"/>
    <property type="match status" value="1"/>
</dbReference>
<protein>
    <submittedName>
        <fullName evidence="7">Chalcone synthase</fullName>
    </submittedName>
</protein>
<dbReference type="GO" id="GO:0030639">
    <property type="term" value="P:polyketide biosynthetic process"/>
    <property type="evidence" value="ECO:0007669"/>
    <property type="project" value="TreeGrafter"/>
</dbReference>
<dbReference type="STRING" id="1218173.BALCAV_0213280"/>
<evidence type="ECO:0000256" key="3">
    <source>
        <dbReference type="ARBA" id="ARBA00023315"/>
    </source>
</evidence>
<dbReference type="EMBL" id="JALP01000234">
    <property type="protein sequence ID" value="THG89409.1"/>
    <property type="molecule type" value="Genomic_DNA"/>
</dbReference>
<reference evidence="8 10" key="2">
    <citation type="submission" date="2014-01" db="EMBL/GenBank/DDBJ databases">
        <title>Draft genome sequencing of Bacillus alcalophilus CGMCC 1.3604.</title>
        <authorList>
            <person name="Yang J."/>
            <person name="Diao L."/>
            <person name="Yang S."/>
        </authorList>
    </citation>
    <scope>NUCLEOTIDE SEQUENCE [LARGE SCALE GENOMIC DNA]</scope>
    <source>
        <strain evidence="8 10">CGMCC 1.3604</strain>
    </source>
</reference>
<dbReference type="OrthoDB" id="9786288at2"/>
<gene>
    <name evidence="8" type="ORF">AJ85_17800</name>
    <name evidence="7" type="ORF">BALCAV_0213280</name>
</gene>
<dbReference type="EMBL" id="ALPT02000042">
    <property type="protein sequence ID" value="KGA96922.1"/>
    <property type="molecule type" value="Genomic_DNA"/>
</dbReference>
<evidence type="ECO:0000313" key="9">
    <source>
        <dbReference type="Proteomes" id="UP000002754"/>
    </source>
</evidence>
<dbReference type="CDD" id="cd00831">
    <property type="entry name" value="CHS_like"/>
    <property type="match status" value="1"/>
</dbReference>
<evidence type="ECO:0000256" key="4">
    <source>
        <dbReference type="PIRSR" id="PIRSR000451-1"/>
    </source>
</evidence>